<comment type="caution">
    <text evidence="2">The sequence shown here is derived from an EMBL/GenBank/DDBJ whole genome shotgun (WGS) entry which is preliminary data.</text>
</comment>
<sequence>MDLDEWDGQHLGSRAAGPSSSNTEGGRRGGWQQIRMVLQRLVVLSSQASPHRKVAQQHRTEGERVARGGGGELVELGNSGQGHCIAWLDPIGLSLAENLNERERDGRKKRQAVAPYNDSVRSSRIDLRCSKLINLEAIPGAFR</sequence>
<proteinExistence type="predicted"/>
<accession>A0A843X5D0</accession>
<name>A0A843X5D0_COLES</name>
<organism evidence="2 3">
    <name type="scientific">Colocasia esculenta</name>
    <name type="common">Wild taro</name>
    <name type="synonym">Arum esculentum</name>
    <dbReference type="NCBI Taxonomy" id="4460"/>
    <lineage>
        <taxon>Eukaryota</taxon>
        <taxon>Viridiplantae</taxon>
        <taxon>Streptophyta</taxon>
        <taxon>Embryophyta</taxon>
        <taxon>Tracheophyta</taxon>
        <taxon>Spermatophyta</taxon>
        <taxon>Magnoliopsida</taxon>
        <taxon>Liliopsida</taxon>
        <taxon>Araceae</taxon>
        <taxon>Aroideae</taxon>
        <taxon>Colocasieae</taxon>
        <taxon>Colocasia</taxon>
    </lineage>
</organism>
<dbReference type="EMBL" id="NMUH01006091">
    <property type="protein sequence ID" value="MQM14441.1"/>
    <property type="molecule type" value="Genomic_DNA"/>
</dbReference>
<evidence type="ECO:0000313" key="3">
    <source>
        <dbReference type="Proteomes" id="UP000652761"/>
    </source>
</evidence>
<dbReference type="Proteomes" id="UP000652761">
    <property type="component" value="Unassembled WGS sequence"/>
</dbReference>
<reference evidence="2" key="1">
    <citation type="submission" date="2017-07" db="EMBL/GenBank/DDBJ databases">
        <title>Taro Niue Genome Assembly and Annotation.</title>
        <authorList>
            <person name="Atibalentja N."/>
            <person name="Keating K."/>
            <person name="Fields C.J."/>
        </authorList>
    </citation>
    <scope>NUCLEOTIDE SEQUENCE</scope>
    <source>
        <strain evidence="2">Niue_2</strain>
        <tissue evidence="2">Leaf</tissue>
    </source>
</reference>
<protein>
    <submittedName>
        <fullName evidence="2">Uncharacterized protein</fullName>
    </submittedName>
</protein>
<feature type="region of interest" description="Disordered" evidence="1">
    <location>
        <begin position="1"/>
        <end position="28"/>
    </location>
</feature>
<dbReference type="AlphaFoldDB" id="A0A843X5D0"/>
<feature type="region of interest" description="Disordered" evidence="1">
    <location>
        <begin position="48"/>
        <end position="73"/>
    </location>
</feature>
<evidence type="ECO:0000313" key="2">
    <source>
        <dbReference type="EMBL" id="MQM14441.1"/>
    </source>
</evidence>
<keyword evidence="3" id="KW-1185">Reference proteome</keyword>
<gene>
    <name evidence="2" type="ORF">Taro_047375</name>
</gene>
<evidence type="ECO:0000256" key="1">
    <source>
        <dbReference type="SAM" id="MobiDB-lite"/>
    </source>
</evidence>